<evidence type="ECO:0000313" key="2">
    <source>
        <dbReference type="Proteomes" id="UP001378188"/>
    </source>
</evidence>
<dbReference type="RefSeq" id="WP_340331196.1">
    <property type="nucleotide sequence ID" value="NZ_JAZHOF010000008.1"/>
</dbReference>
<dbReference type="Proteomes" id="UP001378188">
    <property type="component" value="Unassembled WGS sequence"/>
</dbReference>
<protein>
    <submittedName>
        <fullName evidence="1">Uncharacterized protein</fullName>
    </submittedName>
</protein>
<comment type="caution">
    <text evidence="1">The sequence shown here is derived from an EMBL/GenBank/DDBJ whole genome shotgun (WGS) entry which is preliminary data.</text>
</comment>
<proteinExistence type="predicted"/>
<dbReference type="AlphaFoldDB" id="A0AAW9RIF3"/>
<organism evidence="1 2">
    <name type="scientific">Microbaculum marinum</name>
    <dbReference type="NCBI Taxonomy" id="1764581"/>
    <lineage>
        <taxon>Bacteria</taxon>
        <taxon>Pseudomonadati</taxon>
        <taxon>Pseudomonadota</taxon>
        <taxon>Alphaproteobacteria</taxon>
        <taxon>Hyphomicrobiales</taxon>
        <taxon>Tepidamorphaceae</taxon>
        <taxon>Microbaculum</taxon>
    </lineage>
</organism>
<accession>A0AAW9RIF3</accession>
<name>A0AAW9RIF3_9HYPH</name>
<gene>
    <name evidence="1" type="ORF">V3328_18530</name>
</gene>
<dbReference type="EMBL" id="JAZHOF010000008">
    <property type="protein sequence ID" value="MEJ8573492.1"/>
    <property type="molecule type" value="Genomic_DNA"/>
</dbReference>
<sequence>MPYQHRAGDDRRNLGVAVRHLTLTDVTGEARRIRADDPRLTFGFHAPEGDGRDALRWTTGRALLPGSLWAGMTGQVTLTLAVHAADVRMWVSPENAAPSTPRHCPPKAA</sequence>
<evidence type="ECO:0000313" key="1">
    <source>
        <dbReference type="EMBL" id="MEJ8573492.1"/>
    </source>
</evidence>
<reference evidence="1 2" key="1">
    <citation type="submission" date="2024-02" db="EMBL/GenBank/DDBJ databases">
        <title>Genome analysis and characterization of Microbaculum marinisediminis sp. nov., isolated from marine sediment.</title>
        <authorList>
            <person name="Du Z.-J."/>
            <person name="Ye Y.-Q."/>
            <person name="Zhang Z.-R."/>
            <person name="Yuan S.-M."/>
            <person name="Zhang X.-Y."/>
        </authorList>
    </citation>
    <scope>NUCLEOTIDE SEQUENCE [LARGE SCALE GENOMIC DNA]</scope>
    <source>
        <strain evidence="1 2">SDUM1044001</strain>
    </source>
</reference>
<keyword evidence="2" id="KW-1185">Reference proteome</keyword>